<keyword evidence="4" id="KW-1185">Reference proteome</keyword>
<reference evidence="3 4" key="1">
    <citation type="submission" date="2019-07" db="EMBL/GenBank/DDBJ databases">
        <title>De Novo Assembly of kiwifruit Actinidia rufa.</title>
        <authorList>
            <person name="Sugita-Konishi S."/>
            <person name="Sato K."/>
            <person name="Mori E."/>
            <person name="Abe Y."/>
            <person name="Kisaki G."/>
            <person name="Hamano K."/>
            <person name="Suezawa K."/>
            <person name="Otani M."/>
            <person name="Fukuda T."/>
            <person name="Manabe T."/>
            <person name="Gomi K."/>
            <person name="Tabuchi M."/>
            <person name="Akimitsu K."/>
            <person name="Kataoka I."/>
        </authorList>
    </citation>
    <scope>NUCLEOTIDE SEQUENCE [LARGE SCALE GENOMIC DNA]</scope>
    <source>
        <strain evidence="4">cv. Fuchu</strain>
    </source>
</reference>
<dbReference type="InterPro" id="IPR016300">
    <property type="entry name" value="ATPase_ArsA/GET3"/>
</dbReference>
<dbReference type="AlphaFoldDB" id="A0A7J0F1A8"/>
<dbReference type="GO" id="GO:0071816">
    <property type="term" value="P:tail-anchored membrane protein insertion into ER membrane"/>
    <property type="evidence" value="ECO:0007669"/>
    <property type="project" value="TreeGrafter"/>
</dbReference>
<keyword evidence="3" id="KW-0378">Hydrolase</keyword>
<evidence type="ECO:0000313" key="4">
    <source>
        <dbReference type="Proteomes" id="UP000585474"/>
    </source>
</evidence>
<proteinExistence type="inferred from homology"/>
<dbReference type="Pfam" id="PF02374">
    <property type="entry name" value="ArsA_ATPase"/>
    <property type="match status" value="1"/>
</dbReference>
<gene>
    <name evidence="3" type="ORF">Acr_08g0007990</name>
</gene>
<comment type="similarity">
    <text evidence="1">Belongs to the arsA ATPase family.</text>
</comment>
<dbReference type="PANTHER" id="PTHR10803">
    <property type="entry name" value="ARSENICAL PUMP-DRIVING ATPASE ARSENITE-TRANSLOCATING ATPASE"/>
    <property type="match status" value="1"/>
</dbReference>
<accession>A0A7J0F1A8</accession>
<dbReference type="InterPro" id="IPR027417">
    <property type="entry name" value="P-loop_NTPase"/>
</dbReference>
<evidence type="ECO:0000256" key="1">
    <source>
        <dbReference type="ARBA" id="ARBA00011040"/>
    </source>
</evidence>
<dbReference type="PANTHER" id="PTHR10803:SF3">
    <property type="entry name" value="ATPASE GET3"/>
    <property type="match status" value="1"/>
</dbReference>
<dbReference type="SUPFAM" id="SSF52540">
    <property type="entry name" value="P-loop containing nucleoside triphosphate hydrolases"/>
    <property type="match status" value="1"/>
</dbReference>
<feature type="domain" description="ArsA/GET3 Anion-transporting ATPase-like" evidence="2">
    <location>
        <begin position="22"/>
        <end position="129"/>
    </location>
</feature>
<dbReference type="GO" id="GO:0005524">
    <property type="term" value="F:ATP binding"/>
    <property type="evidence" value="ECO:0007669"/>
    <property type="project" value="InterPro"/>
</dbReference>
<name>A0A7J0F1A8_9ERIC</name>
<evidence type="ECO:0000259" key="2">
    <source>
        <dbReference type="Pfam" id="PF02374"/>
    </source>
</evidence>
<dbReference type="GO" id="GO:0016887">
    <property type="term" value="F:ATP hydrolysis activity"/>
    <property type="evidence" value="ECO:0007669"/>
    <property type="project" value="InterPro"/>
</dbReference>
<evidence type="ECO:0000313" key="3">
    <source>
        <dbReference type="EMBL" id="GFY92403.1"/>
    </source>
</evidence>
<dbReference type="Proteomes" id="UP000585474">
    <property type="component" value="Unassembled WGS sequence"/>
</dbReference>
<dbReference type="EMBL" id="BJWL01000008">
    <property type="protein sequence ID" value="GFY92403.1"/>
    <property type="molecule type" value="Genomic_DNA"/>
</dbReference>
<dbReference type="Gene3D" id="3.40.50.300">
    <property type="entry name" value="P-loop containing nucleotide triphosphate hydrolases"/>
    <property type="match status" value="1"/>
</dbReference>
<protein>
    <submittedName>
        <fullName evidence="3">P-loop containing nucleoside triphosphate hydrolases superfamily protein</fullName>
    </submittedName>
</protein>
<dbReference type="InterPro" id="IPR025723">
    <property type="entry name" value="ArsA/GET3_ATPase-like"/>
</dbReference>
<comment type="caution">
    <text evidence="3">The sequence shown here is derived from an EMBL/GenBank/DDBJ whole genome shotgun (WGS) entry which is preliminary data.</text>
</comment>
<sequence>MASNQVLPEGTMQNILEQESLKWVFVGGKGGVGKTTCSSILSILLARVRSSVLIISTDPAHNLSDAFQQRFTKTPTLINGFTNLYAMEVDPTVENEETLGSDGMDGFLSDLGNAIPGIDEAMSFAEMLK</sequence>
<dbReference type="GO" id="GO:0043529">
    <property type="term" value="C:GET complex"/>
    <property type="evidence" value="ECO:0007669"/>
    <property type="project" value="TreeGrafter"/>
</dbReference>
<dbReference type="OrthoDB" id="1770at2759"/>
<organism evidence="3 4">
    <name type="scientific">Actinidia rufa</name>
    <dbReference type="NCBI Taxonomy" id="165716"/>
    <lineage>
        <taxon>Eukaryota</taxon>
        <taxon>Viridiplantae</taxon>
        <taxon>Streptophyta</taxon>
        <taxon>Embryophyta</taxon>
        <taxon>Tracheophyta</taxon>
        <taxon>Spermatophyta</taxon>
        <taxon>Magnoliopsida</taxon>
        <taxon>eudicotyledons</taxon>
        <taxon>Gunneridae</taxon>
        <taxon>Pentapetalae</taxon>
        <taxon>asterids</taxon>
        <taxon>Ericales</taxon>
        <taxon>Actinidiaceae</taxon>
        <taxon>Actinidia</taxon>
    </lineage>
</organism>